<dbReference type="EMBL" id="KQ947409">
    <property type="protein sequence ID" value="KUJ20639.1"/>
    <property type="molecule type" value="Genomic_DNA"/>
</dbReference>
<dbReference type="SUPFAM" id="SSF55856">
    <property type="entry name" value="Cytochrome b5-like heme/steroid binding domain"/>
    <property type="match status" value="1"/>
</dbReference>
<dbReference type="RefSeq" id="XP_018074994.1">
    <property type="nucleotide sequence ID" value="XM_018211664.1"/>
</dbReference>
<dbReference type="CDD" id="cd03506">
    <property type="entry name" value="Delta6-FADS-like"/>
    <property type="match status" value="1"/>
</dbReference>
<feature type="transmembrane region" description="Helical" evidence="7">
    <location>
        <begin position="337"/>
        <end position="356"/>
    </location>
</feature>
<dbReference type="AlphaFoldDB" id="A0A194XKK4"/>
<reference evidence="9 10" key="1">
    <citation type="submission" date="2015-10" db="EMBL/GenBank/DDBJ databases">
        <title>Full genome of DAOMC 229536 Phialocephala scopiformis, a fungal endophyte of spruce producing the potent anti-insectan compound rugulosin.</title>
        <authorList>
            <consortium name="DOE Joint Genome Institute"/>
            <person name="Walker A.K."/>
            <person name="Frasz S.L."/>
            <person name="Seifert K.A."/>
            <person name="Miller J.D."/>
            <person name="Mondo S.J."/>
            <person name="Labutti K."/>
            <person name="Lipzen A."/>
            <person name="Dockter R."/>
            <person name="Kennedy M."/>
            <person name="Grigoriev I.V."/>
            <person name="Spatafora J.W."/>
        </authorList>
    </citation>
    <scope>NUCLEOTIDE SEQUENCE [LARGE SCALE GENOMIC DNA]</scope>
    <source>
        <strain evidence="9 10">CBS 120377</strain>
    </source>
</reference>
<dbReference type="OrthoDB" id="260091at2759"/>
<dbReference type="PANTHER" id="PTHR19353">
    <property type="entry name" value="FATTY ACID DESATURASE 2"/>
    <property type="match status" value="1"/>
</dbReference>
<evidence type="ECO:0000256" key="6">
    <source>
        <dbReference type="SAM" id="MobiDB-lite"/>
    </source>
</evidence>
<dbReference type="InterPro" id="IPR012171">
    <property type="entry name" value="Fatty_acid_desaturase"/>
</dbReference>
<evidence type="ECO:0000313" key="9">
    <source>
        <dbReference type="EMBL" id="KUJ20639.1"/>
    </source>
</evidence>
<dbReference type="GO" id="GO:0016717">
    <property type="term" value="F:oxidoreductase activity, acting on paired donors, with oxidation of a pair of donors resulting in the reduction of molecular oxygen to two molecules of water"/>
    <property type="evidence" value="ECO:0007669"/>
    <property type="project" value="TreeGrafter"/>
</dbReference>
<feature type="transmembrane region" description="Helical" evidence="7">
    <location>
        <begin position="254"/>
        <end position="276"/>
    </location>
</feature>
<dbReference type="PROSITE" id="PS50255">
    <property type="entry name" value="CYTOCHROME_B5_2"/>
    <property type="match status" value="1"/>
</dbReference>
<dbReference type="Pfam" id="PF00173">
    <property type="entry name" value="Cyt-b5"/>
    <property type="match status" value="1"/>
</dbReference>
<dbReference type="InterPro" id="IPR005804">
    <property type="entry name" value="FA_desaturase_dom"/>
</dbReference>
<dbReference type="UniPathway" id="UPA00222"/>
<accession>A0A194XKK4</accession>
<dbReference type="InParanoid" id="A0A194XKK4"/>
<dbReference type="GO" id="GO:0006665">
    <property type="term" value="P:sphingolipid metabolic process"/>
    <property type="evidence" value="ECO:0007669"/>
    <property type="project" value="UniProtKB-UniPathway"/>
</dbReference>
<comment type="pathway">
    <text evidence="1">Lipid metabolism; sphingolipid metabolism.</text>
</comment>
<evidence type="ECO:0000313" key="10">
    <source>
        <dbReference type="Proteomes" id="UP000070700"/>
    </source>
</evidence>
<feature type="domain" description="Cytochrome b5 heme-binding" evidence="8">
    <location>
        <begin position="26"/>
        <end position="83"/>
    </location>
</feature>
<protein>
    <recommendedName>
        <fullName evidence="4">Delta 8-(E)-sphingolipid desaturase</fullName>
        <ecNumber evidence="3">1.14.19.18</ecNumber>
    </recommendedName>
</protein>
<dbReference type="InterPro" id="IPR036400">
    <property type="entry name" value="Cyt_B5-like_heme/steroid_sf"/>
</dbReference>
<dbReference type="Pfam" id="PF00487">
    <property type="entry name" value="FA_desaturase"/>
    <property type="match status" value="1"/>
</dbReference>
<feature type="compositionally biased region" description="Low complexity" evidence="6">
    <location>
        <begin position="141"/>
        <end position="151"/>
    </location>
</feature>
<dbReference type="GeneID" id="28821390"/>
<dbReference type="InterPro" id="IPR001199">
    <property type="entry name" value="Cyt_B5-like_heme/steroid-bd"/>
</dbReference>
<feature type="region of interest" description="Disordered" evidence="6">
    <location>
        <begin position="132"/>
        <end position="151"/>
    </location>
</feature>
<evidence type="ECO:0000256" key="7">
    <source>
        <dbReference type="SAM" id="Phobius"/>
    </source>
</evidence>
<keyword evidence="5" id="KW-0443">Lipid metabolism</keyword>
<keyword evidence="10" id="KW-1185">Reference proteome</keyword>
<name>A0A194XKK4_MOLSC</name>
<evidence type="ECO:0000256" key="2">
    <source>
        <dbReference type="ARBA" id="ARBA00004991"/>
    </source>
</evidence>
<proteinExistence type="predicted"/>
<feature type="transmembrane region" description="Helical" evidence="7">
    <location>
        <begin position="224"/>
        <end position="242"/>
    </location>
</feature>
<keyword evidence="7" id="KW-1133">Transmembrane helix</keyword>
<dbReference type="KEGG" id="psco:LY89DRAFT_640365"/>
<evidence type="ECO:0000256" key="3">
    <source>
        <dbReference type="ARBA" id="ARBA00012019"/>
    </source>
</evidence>
<dbReference type="Gene3D" id="3.10.120.10">
    <property type="entry name" value="Cytochrome b5-like heme/steroid binding domain"/>
    <property type="match status" value="1"/>
</dbReference>
<feature type="transmembrane region" description="Helical" evidence="7">
    <location>
        <begin position="402"/>
        <end position="426"/>
    </location>
</feature>
<keyword evidence="7" id="KW-0812">Transmembrane</keyword>
<dbReference type="GO" id="GO:0016020">
    <property type="term" value="C:membrane"/>
    <property type="evidence" value="ECO:0007669"/>
    <property type="project" value="TreeGrafter"/>
</dbReference>
<feature type="transmembrane region" description="Helical" evidence="7">
    <location>
        <begin position="376"/>
        <end position="395"/>
    </location>
</feature>
<dbReference type="PIRSF" id="PIRSF015921">
    <property type="entry name" value="FA_sphinglp_des"/>
    <property type="match status" value="1"/>
</dbReference>
<sequence length="541" mass="61573">MDPSTTKSTILSPSAIEELVNDGATLVIYGKAVLKLDSWLRYHPGGEKTILHMVGRDATDQINAFHSVETQKSMERFQIGRIEGKWDNIIPLFQRASDGKNILEIGQHGDRDEENSESSACSRASSVFETNGLRSRAAGTESPASSISASSEDISKLATDALAPESKGDVERDEDAIVASFRELVAQIEAQGLYDCNYWAYLTDVIRISIIFSIMLLLLHFKQYILSSIALGTFWHQLVFIAHDSGHLGITHNYTIDTAIGLLLSSTLGGLSLSWWKTSHNVHHLATNSPSHDPDIQHLPFLAVTPSFFSSLYSTYYSRIMPYTPFASTMMRFQHHLYYPLLCFGRFNLYFLSWTHLYQNLGPKHPSMRWHRPLEILGQLTFWYWFGYLLLYHSLPTLSSRVLFVVISHAVTMPLHVQFTLSHFAMSAKAGERNESWVRQQLRTTMDVDCPAWMDWFHGGLQFQAIHHLFPRLPRHNLRRASEVVKVWAAENGVRYEVYGFVECNGRVLGRLEEVGRQAGFLREATRSVVEKGEWLRGEWE</sequence>
<organism evidence="9 10">
    <name type="scientific">Mollisia scopiformis</name>
    <name type="common">Conifer needle endophyte fungus</name>
    <name type="synonym">Phialocephala scopiformis</name>
    <dbReference type="NCBI Taxonomy" id="149040"/>
    <lineage>
        <taxon>Eukaryota</taxon>
        <taxon>Fungi</taxon>
        <taxon>Dikarya</taxon>
        <taxon>Ascomycota</taxon>
        <taxon>Pezizomycotina</taxon>
        <taxon>Leotiomycetes</taxon>
        <taxon>Helotiales</taxon>
        <taxon>Mollisiaceae</taxon>
        <taxon>Mollisia</taxon>
    </lineage>
</organism>
<evidence type="ECO:0000256" key="1">
    <source>
        <dbReference type="ARBA" id="ARBA00004760"/>
    </source>
</evidence>
<evidence type="ECO:0000256" key="5">
    <source>
        <dbReference type="ARBA" id="ARBA00022919"/>
    </source>
</evidence>
<evidence type="ECO:0000259" key="8">
    <source>
        <dbReference type="PROSITE" id="PS50255"/>
    </source>
</evidence>
<dbReference type="PANTHER" id="PTHR19353:SF76">
    <property type="entry name" value="DELTA 8-(E)-SPHINGOLIPID DESATURASE"/>
    <property type="match status" value="1"/>
</dbReference>
<dbReference type="EC" id="1.14.19.18" evidence="3"/>
<keyword evidence="7" id="KW-0472">Membrane</keyword>
<comment type="pathway">
    <text evidence="2">Sphingolipid metabolism.</text>
</comment>
<gene>
    <name evidence="9" type="ORF">LY89DRAFT_640365</name>
</gene>
<dbReference type="SMART" id="SM01117">
    <property type="entry name" value="Cyt-b5"/>
    <property type="match status" value="1"/>
</dbReference>
<dbReference type="STRING" id="149040.A0A194XKK4"/>
<dbReference type="Proteomes" id="UP000070700">
    <property type="component" value="Unassembled WGS sequence"/>
</dbReference>
<keyword evidence="5" id="KW-0746">Sphingolipid metabolism</keyword>
<evidence type="ECO:0000256" key="4">
    <source>
        <dbReference type="ARBA" id="ARBA00016939"/>
    </source>
</evidence>